<protein>
    <recommendedName>
        <fullName evidence="3">Endonuclease/exonuclease/phosphatase domain-containing protein</fullName>
    </recommendedName>
</protein>
<reference evidence="1" key="2">
    <citation type="submission" date="2024-08" db="UniProtKB">
        <authorList>
            <consortium name="EnsemblMetazoa"/>
        </authorList>
    </citation>
    <scope>IDENTIFICATION</scope>
</reference>
<keyword evidence="2" id="KW-1185">Reference proteome</keyword>
<proteinExistence type="predicted"/>
<evidence type="ECO:0000313" key="2">
    <source>
        <dbReference type="Proteomes" id="UP000019118"/>
    </source>
</evidence>
<reference evidence="2" key="1">
    <citation type="journal article" date="2013" name="Genome Biol.">
        <title>Draft genome of the mountain pine beetle, Dendroctonus ponderosae Hopkins, a major forest pest.</title>
        <authorList>
            <person name="Keeling C.I."/>
            <person name="Yuen M.M."/>
            <person name="Liao N.Y."/>
            <person name="Docking T.R."/>
            <person name="Chan S.K."/>
            <person name="Taylor G.A."/>
            <person name="Palmquist D.L."/>
            <person name="Jackman S.D."/>
            <person name="Nguyen A."/>
            <person name="Li M."/>
            <person name="Henderson H."/>
            <person name="Janes J.K."/>
            <person name="Zhao Y."/>
            <person name="Pandoh P."/>
            <person name="Moore R."/>
            <person name="Sperling F.A."/>
            <person name="Huber D.P."/>
            <person name="Birol I."/>
            <person name="Jones S.J."/>
            <person name="Bohlmann J."/>
        </authorList>
    </citation>
    <scope>NUCLEOTIDE SEQUENCE</scope>
</reference>
<dbReference type="EnsemblMetazoa" id="XM_019910122.1">
    <property type="protein sequence ID" value="XP_019765681.1"/>
    <property type="gene ID" value="LOC109541301"/>
</dbReference>
<name>A0AAR5PXW6_DENPD</name>
<dbReference type="SUPFAM" id="SSF56219">
    <property type="entry name" value="DNase I-like"/>
    <property type="match status" value="1"/>
</dbReference>
<dbReference type="Gene3D" id="3.60.10.10">
    <property type="entry name" value="Endonuclease/exonuclease/phosphatase"/>
    <property type="match status" value="1"/>
</dbReference>
<dbReference type="Proteomes" id="UP000019118">
    <property type="component" value="Unassembled WGS sequence"/>
</dbReference>
<accession>A0AAR5PXW6</accession>
<evidence type="ECO:0008006" key="3">
    <source>
        <dbReference type="Google" id="ProtNLM"/>
    </source>
</evidence>
<organism evidence="1 2">
    <name type="scientific">Dendroctonus ponderosae</name>
    <name type="common">Mountain pine beetle</name>
    <dbReference type="NCBI Taxonomy" id="77166"/>
    <lineage>
        <taxon>Eukaryota</taxon>
        <taxon>Metazoa</taxon>
        <taxon>Ecdysozoa</taxon>
        <taxon>Arthropoda</taxon>
        <taxon>Hexapoda</taxon>
        <taxon>Insecta</taxon>
        <taxon>Pterygota</taxon>
        <taxon>Neoptera</taxon>
        <taxon>Endopterygota</taxon>
        <taxon>Coleoptera</taxon>
        <taxon>Polyphaga</taxon>
        <taxon>Cucujiformia</taxon>
        <taxon>Curculionidae</taxon>
        <taxon>Scolytinae</taxon>
        <taxon>Dendroctonus</taxon>
    </lineage>
</organism>
<evidence type="ECO:0000313" key="1">
    <source>
        <dbReference type="EnsemblMetazoa" id="XP_019765681.1"/>
    </source>
</evidence>
<sequence>MVVTKMQNFFPHSFIHGRYILRPSVPAAPMSLTKRVSRKRPGHKGRQLMHIASYNVQTLSSEANILEIEVELNDIKWDIVGVSEVKRRGEDQITLRSGHTFHFKGEEDSSGGVGFFVHKKHIPNLKKIECVSPRDIAVLSEISVGSDHRMIRAKTCFNVKRKKTKMILTNKSKEWKSPETITEYQQVVTRILEAQEYMEETDIEEMNNNI</sequence>
<dbReference type="AlphaFoldDB" id="A0AAR5PXW6"/>
<dbReference type="InterPro" id="IPR036691">
    <property type="entry name" value="Endo/exonu/phosph_ase_sf"/>
</dbReference>